<dbReference type="GO" id="GO:0004089">
    <property type="term" value="F:carbonate dehydratase activity"/>
    <property type="evidence" value="ECO:0007669"/>
    <property type="project" value="InterPro"/>
</dbReference>
<dbReference type="GeneTree" id="ENSGT00940000156978"/>
<reference evidence="3" key="3">
    <citation type="submission" date="2025-09" db="UniProtKB">
        <authorList>
            <consortium name="Ensembl"/>
        </authorList>
    </citation>
    <scope>IDENTIFICATION</scope>
</reference>
<dbReference type="Ensembl" id="ENSNFUT00015030175.1">
    <property type="protein sequence ID" value="ENSNFUP00015028886.1"/>
    <property type="gene ID" value="ENSNFUG00015013673.1"/>
</dbReference>
<dbReference type="Proteomes" id="UP000694548">
    <property type="component" value="Chromosome sgr13"/>
</dbReference>
<protein>
    <submittedName>
        <fullName evidence="3">Carbonic anhydrase Va</fullName>
    </submittedName>
</protein>
<reference evidence="3" key="1">
    <citation type="submission" date="2014-08" db="EMBL/GenBank/DDBJ databases">
        <authorList>
            <person name="Senf B."/>
            <person name="Petzold A."/>
            <person name="Downie B.R."/>
            <person name="Koch P."/>
            <person name="Platzer M."/>
        </authorList>
    </citation>
    <scope>NUCLEOTIDE SEQUENCE [LARGE SCALE GENOMIC DNA]</scope>
    <source>
        <strain evidence="3">GRZ</strain>
    </source>
</reference>
<organism evidence="3 4">
    <name type="scientific">Nothobranchius furzeri</name>
    <name type="common">Turquoise killifish</name>
    <dbReference type="NCBI Taxonomy" id="105023"/>
    <lineage>
        <taxon>Eukaryota</taxon>
        <taxon>Metazoa</taxon>
        <taxon>Chordata</taxon>
        <taxon>Craniata</taxon>
        <taxon>Vertebrata</taxon>
        <taxon>Euteleostomi</taxon>
        <taxon>Actinopterygii</taxon>
        <taxon>Neopterygii</taxon>
        <taxon>Teleostei</taxon>
        <taxon>Neoteleostei</taxon>
        <taxon>Acanthomorphata</taxon>
        <taxon>Ovalentaria</taxon>
        <taxon>Atherinomorphae</taxon>
        <taxon>Cyprinodontiformes</taxon>
        <taxon>Nothobranchiidae</taxon>
        <taxon>Nothobranchius</taxon>
    </lineage>
</organism>
<dbReference type="Pfam" id="PF00194">
    <property type="entry name" value="Carb_anhydrase"/>
    <property type="match status" value="1"/>
</dbReference>
<reference evidence="3" key="2">
    <citation type="submission" date="2025-08" db="UniProtKB">
        <authorList>
            <consortium name="Ensembl"/>
        </authorList>
    </citation>
    <scope>IDENTIFICATION</scope>
</reference>
<accession>A0A8C6M960</accession>
<proteinExistence type="inferred from homology"/>
<dbReference type="Gene3D" id="3.10.200.10">
    <property type="entry name" value="Alpha carbonic anhydrase"/>
    <property type="match status" value="1"/>
</dbReference>
<dbReference type="InterPro" id="IPR023561">
    <property type="entry name" value="Carbonic_anhydrase_a-class"/>
</dbReference>
<comment type="similarity">
    <text evidence="1">Belongs to the alpha-carbonic anhydrase family.</text>
</comment>
<dbReference type="SUPFAM" id="SSF51069">
    <property type="entry name" value="Carbonic anhydrase"/>
    <property type="match status" value="1"/>
</dbReference>
<evidence type="ECO:0000313" key="3">
    <source>
        <dbReference type="Ensembl" id="ENSNFUP00015028886.1"/>
    </source>
</evidence>
<sequence length="249" mass="28460">RVVHRVGFSKADLPLAVPGGDRQSPVDIAVKKSVFDAELKPLVTSYDPHTCQQIWNNGYSFLVEYDDTKDKNTLTGGPLQDQFRLCQFHFHWGETNEWGSEHTVDRRLFPAESNPHWEQVRLTTGYADQTHSLHLLVLMCGNTGVFVLQDSIVEFNRFDPSCLLPGNINDYWTYHGSLTTPPLTESVTWIIMKQHIEVSHDQLAVFRSLLFTSAEEEVQKSMVNNFRVQQPLRGRAIRSSFTPFLQEAP</sequence>
<name>A0A8C6M960_NOTFU</name>
<evidence type="ECO:0000259" key="2">
    <source>
        <dbReference type="PROSITE" id="PS51144"/>
    </source>
</evidence>
<gene>
    <name evidence="3" type="primary">CA5B</name>
</gene>
<dbReference type="InterPro" id="IPR001148">
    <property type="entry name" value="CA_dom"/>
</dbReference>
<keyword evidence="4" id="KW-1185">Reference proteome</keyword>
<evidence type="ECO:0000313" key="4">
    <source>
        <dbReference type="Proteomes" id="UP000694548"/>
    </source>
</evidence>
<dbReference type="AlphaFoldDB" id="A0A8C6M960"/>
<dbReference type="InterPro" id="IPR036398">
    <property type="entry name" value="CA_dom_sf"/>
</dbReference>
<evidence type="ECO:0000256" key="1">
    <source>
        <dbReference type="ARBA" id="ARBA00010718"/>
    </source>
</evidence>
<dbReference type="PANTHER" id="PTHR18952:SF25">
    <property type="entry name" value="CARBONIC ANHYDRASE 5B, MITOCHONDRIAL-RELATED"/>
    <property type="match status" value="1"/>
</dbReference>
<dbReference type="PANTHER" id="PTHR18952">
    <property type="entry name" value="CARBONIC ANHYDRASE"/>
    <property type="match status" value="1"/>
</dbReference>
<dbReference type="SMART" id="SM01057">
    <property type="entry name" value="Carb_anhydrase"/>
    <property type="match status" value="1"/>
</dbReference>
<dbReference type="GO" id="GO:0008270">
    <property type="term" value="F:zinc ion binding"/>
    <property type="evidence" value="ECO:0007669"/>
    <property type="project" value="InterPro"/>
</dbReference>
<feature type="domain" description="Alpha-carbonic anhydrase" evidence="2">
    <location>
        <begin position="1"/>
        <end position="241"/>
    </location>
</feature>
<dbReference type="GO" id="GO:0005739">
    <property type="term" value="C:mitochondrion"/>
    <property type="evidence" value="ECO:0007669"/>
    <property type="project" value="TreeGrafter"/>
</dbReference>
<dbReference type="PROSITE" id="PS51144">
    <property type="entry name" value="ALPHA_CA_2"/>
    <property type="match status" value="1"/>
</dbReference>